<keyword evidence="3" id="KW-1133">Transmembrane helix</keyword>
<comment type="caution">
    <text evidence="4">The sequence shown here is derived from an EMBL/GenBank/DDBJ whole genome shotgun (WGS) entry which is preliminary data.</text>
</comment>
<dbReference type="GO" id="GO:0005737">
    <property type="term" value="C:cytoplasm"/>
    <property type="evidence" value="ECO:0007669"/>
    <property type="project" value="UniProtKB-ARBA"/>
</dbReference>
<dbReference type="GO" id="GO:0005484">
    <property type="term" value="F:SNAP receptor activity"/>
    <property type="evidence" value="ECO:0007669"/>
    <property type="project" value="InterPro"/>
</dbReference>
<dbReference type="Proteomes" id="UP001229421">
    <property type="component" value="Unassembled WGS sequence"/>
</dbReference>
<evidence type="ECO:0000256" key="1">
    <source>
        <dbReference type="ARBA" id="ARBA00022927"/>
    </source>
</evidence>
<evidence type="ECO:0000256" key="3">
    <source>
        <dbReference type="SAM" id="Phobius"/>
    </source>
</evidence>
<dbReference type="AlphaFoldDB" id="A0AAD8KJE8"/>
<dbReference type="GO" id="GO:0006890">
    <property type="term" value="P:retrograde vesicle-mediated transport, Golgi to endoplasmic reticulum"/>
    <property type="evidence" value="ECO:0007669"/>
    <property type="project" value="InterPro"/>
</dbReference>
<evidence type="ECO:0000256" key="2">
    <source>
        <dbReference type="ARBA" id="ARBA00046280"/>
    </source>
</evidence>
<dbReference type="GO" id="GO:0015031">
    <property type="term" value="P:protein transport"/>
    <property type="evidence" value="ECO:0007669"/>
    <property type="project" value="UniProtKB-KW"/>
</dbReference>
<evidence type="ECO:0000313" key="4">
    <source>
        <dbReference type="EMBL" id="KAK1421422.1"/>
    </source>
</evidence>
<reference evidence="4" key="1">
    <citation type="journal article" date="2023" name="bioRxiv">
        <title>Improved chromosome-level genome assembly for marigold (Tagetes erecta).</title>
        <authorList>
            <person name="Jiang F."/>
            <person name="Yuan L."/>
            <person name="Wang S."/>
            <person name="Wang H."/>
            <person name="Xu D."/>
            <person name="Wang A."/>
            <person name="Fan W."/>
        </authorList>
    </citation>
    <scope>NUCLEOTIDE SEQUENCE</scope>
    <source>
        <strain evidence="4">WSJ</strain>
        <tissue evidence="4">Leaf</tissue>
    </source>
</reference>
<organism evidence="4 5">
    <name type="scientific">Tagetes erecta</name>
    <name type="common">African marigold</name>
    <dbReference type="NCBI Taxonomy" id="13708"/>
    <lineage>
        <taxon>Eukaryota</taxon>
        <taxon>Viridiplantae</taxon>
        <taxon>Streptophyta</taxon>
        <taxon>Embryophyta</taxon>
        <taxon>Tracheophyta</taxon>
        <taxon>Spermatophyta</taxon>
        <taxon>Magnoliopsida</taxon>
        <taxon>eudicotyledons</taxon>
        <taxon>Gunneridae</taxon>
        <taxon>Pentapetalae</taxon>
        <taxon>asterids</taxon>
        <taxon>campanulids</taxon>
        <taxon>Asterales</taxon>
        <taxon>Asteraceae</taxon>
        <taxon>Asteroideae</taxon>
        <taxon>Heliantheae alliance</taxon>
        <taxon>Tageteae</taxon>
        <taxon>Tagetes</taxon>
    </lineage>
</organism>
<proteinExistence type="predicted"/>
<comment type="subcellular location">
    <subcellularLocation>
        <location evidence="2">Endomembrane system</location>
        <topology evidence="2">Single-pass type IV membrane protein</topology>
    </subcellularLocation>
</comment>
<dbReference type="InterPro" id="IPR044565">
    <property type="entry name" value="Sec22"/>
</dbReference>
<keyword evidence="5" id="KW-1185">Reference proteome</keyword>
<dbReference type="EMBL" id="JAUHHV010000006">
    <property type="protein sequence ID" value="KAK1421422.1"/>
    <property type="molecule type" value="Genomic_DNA"/>
</dbReference>
<evidence type="ECO:0000313" key="5">
    <source>
        <dbReference type="Proteomes" id="UP001229421"/>
    </source>
</evidence>
<accession>A0AAD8KJE8</accession>
<keyword evidence="3" id="KW-0472">Membrane</keyword>
<feature type="transmembrane region" description="Helical" evidence="3">
    <location>
        <begin position="99"/>
        <end position="117"/>
    </location>
</feature>
<keyword evidence="1" id="KW-0653">Protein transport</keyword>
<protein>
    <submittedName>
        <fullName evidence="4">Uncharacterized protein</fullName>
    </submittedName>
</protein>
<keyword evidence="3" id="KW-0812">Transmembrane</keyword>
<dbReference type="PANTHER" id="PTHR45837">
    <property type="entry name" value="VESICLE-TRAFFICKING PROTEIN SEC22B"/>
    <property type="match status" value="1"/>
</dbReference>
<sequence length="120" mass="13986">MDALPPSFLHHHLPQSPLLQLHDNIICNIRRQYIDTRTQTNLSKLNADHKQELDVHTEHMSIVVERRRRADVLERMMKAHKSTSPVWDSESLEVIAMKWTPITIIFVVGFVLIWSSLKAL</sequence>
<gene>
    <name evidence="4" type="ORF">QVD17_23747</name>
</gene>
<dbReference type="GO" id="GO:0006888">
    <property type="term" value="P:endoplasmic reticulum to Golgi vesicle-mediated transport"/>
    <property type="evidence" value="ECO:0007669"/>
    <property type="project" value="InterPro"/>
</dbReference>
<name>A0AAD8KJE8_TARER</name>
<keyword evidence="1" id="KW-0813">Transport</keyword>
<dbReference type="GO" id="GO:0012505">
    <property type="term" value="C:endomembrane system"/>
    <property type="evidence" value="ECO:0007669"/>
    <property type="project" value="UniProtKB-SubCell"/>
</dbReference>